<dbReference type="EMBL" id="KV417633">
    <property type="protein sequence ID" value="KZP13394.1"/>
    <property type="molecule type" value="Genomic_DNA"/>
</dbReference>
<gene>
    <name evidence="1" type="ORF">FIBSPDRAFT_897432</name>
</gene>
<organism evidence="1 2">
    <name type="scientific">Athelia psychrophila</name>
    <dbReference type="NCBI Taxonomy" id="1759441"/>
    <lineage>
        <taxon>Eukaryota</taxon>
        <taxon>Fungi</taxon>
        <taxon>Dikarya</taxon>
        <taxon>Basidiomycota</taxon>
        <taxon>Agaricomycotina</taxon>
        <taxon>Agaricomycetes</taxon>
        <taxon>Agaricomycetidae</taxon>
        <taxon>Atheliales</taxon>
        <taxon>Atheliaceae</taxon>
        <taxon>Athelia</taxon>
    </lineage>
</organism>
<evidence type="ECO:0000313" key="2">
    <source>
        <dbReference type="Proteomes" id="UP000076532"/>
    </source>
</evidence>
<dbReference type="AlphaFoldDB" id="A0A166C8D4"/>
<dbReference type="Proteomes" id="UP000076532">
    <property type="component" value="Unassembled WGS sequence"/>
</dbReference>
<proteinExistence type="predicted"/>
<accession>A0A166C8D4</accession>
<protein>
    <submittedName>
        <fullName evidence="1">Uncharacterized protein</fullName>
    </submittedName>
</protein>
<reference evidence="1 2" key="1">
    <citation type="journal article" date="2016" name="Mol. Biol. Evol.">
        <title>Comparative Genomics of Early-Diverging Mushroom-Forming Fungi Provides Insights into the Origins of Lignocellulose Decay Capabilities.</title>
        <authorList>
            <person name="Nagy L.G."/>
            <person name="Riley R."/>
            <person name="Tritt A."/>
            <person name="Adam C."/>
            <person name="Daum C."/>
            <person name="Floudas D."/>
            <person name="Sun H."/>
            <person name="Yadav J.S."/>
            <person name="Pangilinan J."/>
            <person name="Larsson K.H."/>
            <person name="Matsuura K."/>
            <person name="Barry K."/>
            <person name="Labutti K."/>
            <person name="Kuo R."/>
            <person name="Ohm R.A."/>
            <person name="Bhattacharya S.S."/>
            <person name="Shirouzu T."/>
            <person name="Yoshinaga Y."/>
            <person name="Martin F.M."/>
            <person name="Grigoriev I.V."/>
            <person name="Hibbett D.S."/>
        </authorList>
    </citation>
    <scope>NUCLEOTIDE SEQUENCE [LARGE SCALE GENOMIC DNA]</scope>
    <source>
        <strain evidence="1 2">CBS 109695</strain>
    </source>
</reference>
<keyword evidence="2" id="KW-1185">Reference proteome</keyword>
<evidence type="ECO:0000313" key="1">
    <source>
        <dbReference type="EMBL" id="KZP13394.1"/>
    </source>
</evidence>
<sequence>MASTTPLLMIIVLLNKQNNPEQPSSIQPTVDNDTGSTDVVKWIIFKNLVSPPLPQLPPSTLAPPSMVINTIPPPPPPLLSTNGNHFTVWWWDITPRSTNKKLLAHNSVGLFRTVLASQTEILLNSTGQLELARSKECENMWYRLAIHFELNYVQGGVCWPEGRFENRFSMVLAGQTKTGRAGYWLARK</sequence>
<name>A0A166C8D4_9AGAM</name>